<comment type="caution">
    <text evidence="1">The sequence shown here is derived from an EMBL/GenBank/DDBJ whole genome shotgun (WGS) entry which is preliminary data.</text>
</comment>
<accession>A0ACB8XNM2</accession>
<keyword evidence="2" id="KW-1185">Reference proteome</keyword>
<evidence type="ECO:0000313" key="2">
    <source>
        <dbReference type="Proteomes" id="UP001055879"/>
    </source>
</evidence>
<proteinExistence type="predicted"/>
<protein>
    <submittedName>
        <fullName evidence="1">Uncharacterized protein</fullName>
    </submittedName>
</protein>
<name>A0ACB8XNM2_ARCLA</name>
<dbReference type="EMBL" id="CM042062">
    <property type="protein sequence ID" value="KAI3669735.1"/>
    <property type="molecule type" value="Genomic_DNA"/>
</dbReference>
<dbReference type="Proteomes" id="UP001055879">
    <property type="component" value="Linkage Group LG16"/>
</dbReference>
<reference evidence="1 2" key="2">
    <citation type="journal article" date="2022" name="Mol. Ecol. Resour.">
        <title>The genomes of chicory, endive, great burdock and yacon provide insights into Asteraceae paleo-polyploidization history and plant inulin production.</title>
        <authorList>
            <person name="Fan W."/>
            <person name="Wang S."/>
            <person name="Wang H."/>
            <person name="Wang A."/>
            <person name="Jiang F."/>
            <person name="Liu H."/>
            <person name="Zhao H."/>
            <person name="Xu D."/>
            <person name="Zhang Y."/>
        </authorList>
    </citation>
    <scope>NUCLEOTIDE SEQUENCE [LARGE SCALE GENOMIC DNA]</scope>
    <source>
        <strain evidence="2">cv. Niubang</strain>
    </source>
</reference>
<organism evidence="1 2">
    <name type="scientific">Arctium lappa</name>
    <name type="common">Greater burdock</name>
    <name type="synonym">Lappa major</name>
    <dbReference type="NCBI Taxonomy" id="4217"/>
    <lineage>
        <taxon>Eukaryota</taxon>
        <taxon>Viridiplantae</taxon>
        <taxon>Streptophyta</taxon>
        <taxon>Embryophyta</taxon>
        <taxon>Tracheophyta</taxon>
        <taxon>Spermatophyta</taxon>
        <taxon>Magnoliopsida</taxon>
        <taxon>eudicotyledons</taxon>
        <taxon>Gunneridae</taxon>
        <taxon>Pentapetalae</taxon>
        <taxon>asterids</taxon>
        <taxon>campanulids</taxon>
        <taxon>Asterales</taxon>
        <taxon>Asteraceae</taxon>
        <taxon>Carduoideae</taxon>
        <taxon>Cardueae</taxon>
        <taxon>Arctiinae</taxon>
        <taxon>Arctium</taxon>
    </lineage>
</organism>
<sequence>MSPSSFFSTTTVTGFLDDILLHFPPQNDDVNRPVFFSSGSDNSTPKINTSISGSDDGETNHSEVNPIDEQRRRRRKISNREAARRSRLRKQKHLENLRNRLSRYENGSRELMKRLMFVNHHGQIFRRDNQRLRSESVMLQQKLCYLHQVLELHHHTLSASAWPCNN</sequence>
<reference evidence="2" key="1">
    <citation type="journal article" date="2022" name="Mol. Ecol. Resour.">
        <title>The genomes of chicory, endive, great burdock and yacon provide insights into Asteraceae palaeo-polyploidization history and plant inulin production.</title>
        <authorList>
            <person name="Fan W."/>
            <person name="Wang S."/>
            <person name="Wang H."/>
            <person name="Wang A."/>
            <person name="Jiang F."/>
            <person name="Liu H."/>
            <person name="Zhao H."/>
            <person name="Xu D."/>
            <person name="Zhang Y."/>
        </authorList>
    </citation>
    <scope>NUCLEOTIDE SEQUENCE [LARGE SCALE GENOMIC DNA]</scope>
    <source>
        <strain evidence="2">cv. Niubang</strain>
    </source>
</reference>
<gene>
    <name evidence="1" type="ORF">L6452_41108</name>
</gene>
<evidence type="ECO:0000313" key="1">
    <source>
        <dbReference type="EMBL" id="KAI3669735.1"/>
    </source>
</evidence>